<dbReference type="AlphaFoldDB" id="A0A8H6Z2A8"/>
<dbReference type="OrthoDB" id="2322999at2759"/>
<evidence type="ECO:0000313" key="2">
    <source>
        <dbReference type="Proteomes" id="UP000623467"/>
    </source>
</evidence>
<reference evidence="1" key="1">
    <citation type="submission" date="2020-05" db="EMBL/GenBank/DDBJ databases">
        <title>Mycena genomes resolve the evolution of fungal bioluminescence.</title>
        <authorList>
            <person name="Tsai I.J."/>
        </authorList>
    </citation>
    <scope>NUCLEOTIDE SEQUENCE</scope>
    <source>
        <strain evidence="1">160909Yilan</strain>
    </source>
</reference>
<dbReference type="Proteomes" id="UP000623467">
    <property type="component" value="Unassembled WGS sequence"/>
</dbReference>
<comment type="caution">
    <text evidence="1">The sequence shown here is derived from an EMBL/GenBank/DDBJ whole genome shotgun (WGS) entry which is preliminary data.</text>
</comment>
<keyword evidence="2" id="KW-1185">Reference proteome</keyword>
<protein>
    <submittedName>
        <fullName evidence="1">Phosphotransferase enzyme family domain-containing protein</fullName>
    </submittedName>
</protein>
<name>A0A8H6Z2A8_9AGAR</name>
<proteinExistence type="predicted"/>
<accession>A0A8H6Z2A8</accession>
<dbReference type="EMBL" id="JACAZH010000005">
    <property type="protein sequence ID" value="KAF7368015.1"/>
    <property type="molecule type" value="Genomic_DNA"/>
</dbReference>
<evidence type="ECO:0000313" key="1">
    <source>
        <dbReference type="EMBL" id="KAF7368015.1"/>
    </source>
</evidence>
<sequence>MTINEPFTYKADLNPTVLAATRATSVYLMSVKVSDYSPSAHSNILVGIGFVWKHLNVRGGRGLVTDKLGPIFRKHRVEDKFGLAILHRHFDLDPNERLVEVNSVSTPWPAEEVGRVAGGIAATSWMFSANQLVPYEYKFVDQISSKEPGDDPAAFPEFLAELGTALKEFKVRRYLALTAHPGSEFKGSVEFTMGKANISVAPERVPNIHTLDASFFFDPNYDAAKNGQKCDAGKCDFELQAEDLAKMEAMD</sequence>
<gene>
    <name evidence="1" type="ORF">MSAN_00867300</name>
</gene>
<dbReference type="GO" id="GO:0016740">
    <property type="term" value="F:transferase activity"/>
    <property type="evidence" value="ECO:0007669"/>
    <property type="project" value="UniProtKB-KW"/>
</dbReference>
<keyword evidence="1" id="KW-0808">Transferase</keyword>
<organism evidence="1 2">
    <name type="scientific">Mycena sanguinolenta</name>
    <dbReference type="NCBI Taxonomy" id="230812"/>
    <lineage>
        <taxon>Eukaryota</taxon>
        <taxon>Fungi</taxon>
        <taxon>Dikarya</taxon>
        <taxon>Basidiomycota</taxon>
        <taxon>Agaricomycotina</taxon>
        <taxon>Agaricomycetes</taxon>
        <taxon>Agaricomycetidae</taxon>
        <taxon>Agaricales</taxon>
        <taxon>Marasmiineae</taxon>
        <taxon>Mycenaceae</taxon>
        <taxon>Mycena</taxon>
    </lineage>
</organism>